<dbReference type="Proteomes" id="UP000582837">
    <property type="component" value="Unassembled WGS sequence"/>
</dbReference>
<feature type="chain" id="PRO_5032837600" description="DUF1460 domain-containing protein" evidence="1">
    <location>
        <begin position="30"/>
        <end position="298"/>
    </location>
</feature>
<protein>
    <recommendedName>
        <fullName evidence="4">DUF1460 domain-containing protein</fullName>
    </recommendedName>
</protein>
<dbReference type="InterPro" id="IPR019546">
    <property type="entry name" value="TAT_signal_bac_arc"/>
</dbReference>
<proteinExistence type="predicted"/>
<dbReference type="RefSeq" id="WP_170033938.1">
    <property type="nucleotide sequence ID" value="NZ_JABDTL010000001.1"/>
</dbReference>
<keyword evidence="1" id="KW-0732">Signal</keyword>
<dbReference type="InterPro" id="IPR038765">
    <property type="entry name" value="Papain-like_cys_pep_sf"/>
</dbReference>
<dbReference type="SUPFAM" id="SSF54001">
    <property type="entry name" value="Cysteine proteinases"/>
    <property type="match status" value="1"/>
</dbReference>
<name>A0A841GZP9_9BACT</name>
<dbReference type="NCBIfam" id="TIGR01409">
    <property type="entry name" value="TAT_signal_seq"/>
    <property type="match status" value="1"/>
</dbReference>
<dbReference type="EMBL" id="JACHIA010000007">
    <property type="protein sequence ID" value="MBB6071233.1"/>
    <property type="molecule type" value="Genomic_DNA"/>
</dbReference>
<dbReference type="Gene3D" id="2.30.260.10">
    <property type="entry name" value="putative xylanase like domain"/>
    <property type="match status" value="1"/>
</dbReference>
<dbReference type="AlphaFoldDB" id="A0A841GZP9"/>
<dbReference type="Pfam" id="PF07313">
    <property type="entry name" value="AmiA-like"/>
    <property type="match status" value="1"/>
</dbReference>
<evidence type="ECO:0000313" key="2">
    <source>
        <dbReference type="EMBL" id="MBB6071233.1"/>
    </source>
</evidence>
<dbReference type="InterPro" id="IPR006311">
    <property type="entry name" value="TAT_signal"/>
</dbReference>
<dbReference type="Gene3D" id="1.10.3670.10">
    <property type="entry name" value="Putative xylanase like domain"/>
    <property type="match status" value="1"/>
</dbReference>
<evidence type="ECO:0008006" key="4">
    <source>
        <dbReference type="Google" id="ProtNLM"/>
    </source>
</evidence>
<comment type="caution">
    <text evidence="2">The sequence shown here is derived from an EMBL/GenBank/DDBJ whole genome shotgun (WGS) entry which is preliminary data.</text>
</comment>
<reference evidence="2 3" key="1">
    <citation type="submission" date="2020-08" db="EMBL/GenBank/DDBJ databases">
        <title>Genomic Encyclopedia of Type Strains, Phase IV (KMG-IV): sequencing the most valuable type-strain genomes for metagenomic binning, comparative biology and taxonomic classification.</title>
        <authorList>
            <person name="Goeker M."/>
        </authorList>
    </citation>
    <scope>NUCLEOTIDE SEQUENCE [LARGE SCALE GENOMIC DNA]</scope>
    <source>
        <strain evidence="2 3">DSM 29007</strain>
    </source>
</reference>
<feature type="signal peptide" evidence="1">
    <location>
        <begin position="1"/>
        <end position="29"/>
    </location>
</feature>
<evidence type="ECO:0000256" key="1">
    <source>
        <dbReference type="SAM" id="SignalP"/>
    </source>
</evidence>
<accession>A0A841GZP9</accession>
<dbReference type="PROSITE" id="PS51318">
    <property type="entry name" value="TAT"/>
    <property type="match status" value="1"/>
</dbReference>
<sequence length="298" mass="31604">MTISRRSFLARAAASAAAALAGAPAALHASPPDDRARLAEWVRALRASPAAAEGAPFGPWVSRAAQRMIGAPYAAHTLEQYLDAGGSPGAEPLTLDLARFDCVSLVESALAVARTAAAGGGWDRFAREVERMRYRGGRREGYASRLHYFSEWIADGARRGLVRDVGAELGGENDGRPLRFMTEHRASYAALRDDAVFRAIGGRERALDGVPRMLVPTERIAGVQDRIQTGDVLAFGTAIPGLDVTHTGLAHRGGDGVLRVLHAPLSGGAVEISRSTLPEYVGAIRRATGILIARPLRG</sequence>
<evidence type="ECO:0000313" key="3">
    <source>
        <dbReference type="Proteomes" id="UP000582837"/>
    </source>
</evidence>
<dbReference type="InterPro" id="IPR010846">
    <property type="entry name" value="AmiA-like"/>
</dbReference>
<keyword evidence="3" id="KW-1185">Reference proteome</keyword>
<gene>
    <name evidence="2" type="ORF">HNQ61_002857</name>
</gene>
<organism evidence="2 3">
    <name type="scientific">Longimicrobium terrae</name>
    <dbReference type="NCBI Taxonomy" id="1639882"/>
    <lineage>
        <taxon>Bacteria</taxon>
        <taxon>Pseudomonadati</taxon>
        <taxon>Gemmatimonadota</taxon>
        <taxon>Longimicrobiia</taxon>
        <taxon>Longimicrobiales</taxon>
        <taxon>Longimicrobiaceae</taxon>
        <taxon>Longimicrobium</taxon>
    </lineage>
</organism>